<dbReference type="ExpressionAtlas" id="A0A1D6LVQ8">
    <property type="expression patterns" value="baseline"/>
</dbReference>
<dbReference type="PANTHER" id="PTHR31984:SF1">
    <property type="entry name" value="OS10G0330400 PROTEIN"/>
    <property type="match status" value="1"/>
</dbReference>
<dbReference type="SUPFAM" id="SSF143456">
    <property type="entry name" value="VC0467-like"/>
    <property type="match status" value="1"/>
</dbReference>
<dbReference type="AlphaFoldDB" id="A0A1D6LVQ8"/>
<accession>A0A1D6LVQ8</accession>
<sequence length="264" mass="27785">MESGLASVAQGMEGCVISNKETGAYGMPSATNNPDASGQSFSEALKSSRKHPLQYDASESADGGLGVHRPPAGSFARCHGNDVMFPDLQSIVCQQEHGSAAAHRPSFAKPKPRLLLALGSSRCRACAAAASARGGARGWRRATAHRSRLASFRAQLYFKEQHGDPPVASSTQLPAVQTGSDRWAHPLMKPEKGCLLIATEKLDGSHIFERTVILLLSSLGPDGVILNRPSLMSIKEASGSICADDADIACAFAGRPLFFGGKAD</sequence>
<evidence type="ECO:0000256" key="1">
    <source>
        <dbReference type="SAM" id="MobiDB-lite"/>
    </source>
</evidence>
<gene>
    <name evidence="2" type="ORF">ZEAMMB73_Zm00001d037224</name>
</gene>
<reference evidence="2" key="1">
    <citation type="submission" date="2015-12" db="EMBL/GenBank/DDBJ databases">
        <title>Update maize B73 reference genome by single molecule sequencing technologies.</title>
        <authorList>
            <consortium name="Maize Genome Sequencing Project"/>
            <person name="Ware D."/>
        </authorList>
    </citation>
    <scope>NUCLEOTIDE SEQUENCE</scope>
    <source>
        <tissue evidence="2">Seedling</tissue>
    </source>
</reference>
<proteinExistence type="predicted"/>
<dbReference type="InParanoid" id="A0A1D6LVQ8"/>
<dbReference type="EMBL" id="CM000782">
    <property type="protein sequence ID" value="AQK83345.1"/>
    <property type="molecule type" value="Genomic_DNA"/>
</dbReference>
<dbReference type="InterPro" id="IPR003774">
    <property type="entry name" value="AlgH-like"/>
</dbReference>
<evidence type="ECO:0000313" key="2">
    <source>
        <dbReference type="EMBL" id="AQK83345.1"/>
    </source>
</evidence>
<name>A0A1D6LVQ8_MAIZE</name>
<dbReference type="STRING" id="4577.A0A1D6LVQ8"/>
<protein>
    <submittedName>
        <fullName evidence="2">Plant/MXO21-9 protein</fullName>
    </submittedName>
</protein>
<dbReference type="PANTHER" id="PTHR31984">
    <property type="entry name" value="TRANSPORTER, PUTATIVE (DUF179)-RELATED"/>
    <property type="match status" value="1"/>
</dbReference>
<feature type="compositionally biased region" description="Polar residues" evidence="1">
    <location>
        <begin position="29"/>
        <end position="42"/>
    </location>
</feature>
<dbReference type="Gene3D" id="3.40.1740.10">
    <property type="entry name" value="VC0467-like"/>
    <property type="match status" value="1"/>
</dbReference>
<feature type="region of interest" description="Disordered" evidence="1">
    <location>
        <begin position="26"/>
        <end position="52"/>
    </location>
</feature>
<organism evidence="2">
    <name type="scientific">Zea mays</name>
    <name type="common">Maize</name>
    <dbReference type="NCBI Taxonomy" id="4577"/>
    <lineage>
        <taxon>Eukaryota</taxon>
        <taxon>Viridiplantae</taxon>
        <taxon>Streptophyta</taxon>
        <taxon>Embryophyta</taxon>
        <taxon>Tracheophyta</taxon>
        <taxon>Spermatophyta</taxon>
        <taxon>Magnoliopsida</taxon>
        <taxon>Liliopsida</taxon>
        <taxon>Poales</taxon>
        <taxon>Poaceae</taxon>
        <taxon>PACMAD clade</taxon>
        <taxon>Panicoideae</taxon>
        <taxon>Andropogonodae</taxon>
        <taxon>Andropogoneae</taxon>
        <taxon>Tripsacinae</taxon>
        <taxon>Zea</taxon>
    </lineage>
</organism>